<reference evidence="1" key="1">
    <citation type="journal article" date="2015" name="Proc. Natl. Acad. Sci. U.S.A.">
        <title>Networks of energetic and metabolic interactions define dynamics in microbial communities.</title>
        <authorList>
            <person name="Embree M."/>
            <person name="Liu J.K."/>
            <person name="Al-Bassam M.M."/>
            <person name="Zengler K."/>
        </authorList>
    </citation>
    <scope>NUCLEOTIDE SEQUENCE</scope>
</reference>
<protein>
    <submittedName>
        <fullName evidence="1">Uncharacterized protein</fullName>
    </submittedName>
</protein>
<sequence>MQQIDPEQQRAMMDRVDEIIKGTRSYDALRKELHNMGFTAKEDRPGLAIWENLKYEIFVLIRMSPGGERETHQVLTFEEMEGFE</sequence>
<gene>
    <name evidence="1" type="ORF">ASZ90_010722</name>
</gene>
<name>A0A0W8FF56_9ZZZZ</name>
<accession>A0A0W8FF56</accession>
<organism evidence="1">
    <name type="scientific">hydrocarbon metagenome</name>
    <dbReference type="NCBI Taxonomy" id="938273"/>
    <lineage>
        <taxon>unclassified sequences</taxon>
        <taxon>metagenomes</taxon>
        <taxon>ecological metagenomes</taxon>
    </lineage>
</organism>
<dbReference type="AlphaFoldDB" id="A0A0W8FF56"/>
<evidence type="ECO:0000313" key="1">
    <source>
        <dbReference type="EMBL" id="KUG19542.1"/>
    </source>
</evidence>
<dbReference type="EMBL" id="LNQE01001277">
    <property type="protein sequence ID" value="KUG19542.1"/>
    <property type="molecule type" value="Genomic_DNA"/>
</dbReference>
<proteinExistence type="predicted"/>
<comment type="caution">
    <text evidence="1">The sequence shown here is derived from an EMBL/GenBank/DDBJ whole genome shotgun (WGS) entry which is preliminary data.</text>
</comment>